<dbReference type="InterPro" id="IPR001030">
    <property type="entry name" value="Acoase/IPM_deHydtase_lsu_aba"/>
</dbReference>
<keyword evidence="8 13" id="KW-0408">Iron</keyword>
<comment type="cofactor">
    <cofactor evidence="13">
        <name>[4Fe-4S] cluster</name>
        <dbReference type="ChEBI" id="CHEBI:49883"/>
    </cofactor>
    <text evidence="13">Binds 1 [4Fe-4S] cluster per subunit.</text>
</comment>
<dbReference type="InterPro" id="IPR033941">
    <property type="entry name" value="IPMI_cat"/>
</dbReference>
<evidence type="ECO:0000256" key="11">
    <source>
        <dbReference type="ARBA" id="ARBA00023304"/>
    </source>
</evidence>
<comment type="catalytic activity">
    <reaction evidence="12">
        <text>citrate = D-threo-isocitrate</text>
        <dbReference type="Rhea" id="RHEA:10336"/>
        <dbReference type="ChEBI" id="CHEBI:15562"/>
        <dbReference type="ChEBI" id="CHEBI:16947"/>
        <dbReference type="EC" id="4.2.1.3"/>
    </reaction>
</comment>
<evidence type="ECO:0000256" key="10">
    <source>
        <dbReference type="ARBA" id="ARBA00023239"/>
    </source>
</evidence>
<dbReference type="GO" id="GO:0003994">
    <property type="term" value="F:aconitate hydratase activity"/>
    <property type="evidence" value="ECO:0007669"/>
    <property type="project" value="UniProtKB-EC"/>
</dbReference>
<dbReference type="GO" id="GO:0051539">
    <property type="term" value="F:4 iron, 4 sulfur cluster binding"/>
    <property type="evidence" value="ECO:0007669"/>
    <property type="project" value="UniProtKB-KW"/>
</dbReference>
<dbReference type="OrthoDB" id="9802769at2"/>
<organism evidence="15 16">
    <name type="scientific">Jeotgalibacillus salarius</name>
    <dbReference type="NCBI Taxonomy" id="546023"/>
    <lineage>
        <taxon>Bacteria</taxon>
        <taxon>Bacillati</taxon>
        <taxon>Bacillota</taxon>
        <taxon>Bacilli</taxon>
        <taxon>Bacillales</taxon>
        <taxon>Caryophanaceae</taxon>
        <taxon>Jeotgalibacillus</taxon>
    </lineage>
</organism>
<gene>
    <name evidence="13 15" type="primary">leuC</name>
    <name evidence="15" type="ORF">E2626_12425</name>
</gene>
<dbReference type="EMBL" id="SORX01000007">
    <property type="protein sequence ID" value="TFE00281.1"/>
    <property type="molecule type" value="Genomic_DNA"/>
</dbReference>
<dbReference type="HAMAP" id="MF_01026">
    <property type="entry name" value="LeuC_type1"/>
    <property type="match status" value="1"/>
</dbReference>
<keyword evidence="10 13" id="KW-0456">Lyase</keyword>
<evidence type="ECO:0000256" key="1">
    <source>
        <dbReference type="ARBA" id="ARBA00000491"/>
    </source>
</evidence>
<keyword evidence="6 13" id="KW-0028">Amino-acid biosynthesis</keyword>
<evidence type="ECO:0000256" key="9">
    <source>
        <dbReference type="ARBA" id="ARBA00023014"/>
    </source>
</evidence>
<feature type="binding site" evidence="13">
    <location>
        <position position="345"/>
    </location>
    <ligand>
        <name>[4Fe-4S] cluster</name>
        <dbReference type="ChEBI" id="CHEBI:49883"/>
    </ligand>
</feature>
<evidence type="ECO:0000256" key="6">
    <source>
        <dbReference type="ARBA" id="ARBA00022605"/>
    </source>
</evidence>
<dbReference type="GO" id="GO:0003861">
    <property type="term" value="F:3-isopropylmalate dehydratase activity"/>
    <property type="evidence" value="ECO:0007669"/>
    <property type="project" value="UniProtKB-UniRule"/>
</dbReference>
<dbReference type="GO" id="GO:0009098">
    <property type="term" value="P:L-leucine biosynthetic process"/>
    <property type="evidence" value="ECO:0007669"/>
    <property type="project" value="UniProtKB-UniRule"/>
</dbReference>
<accession>A0A4Y8LGV8</accession>
<dbReference type="CDD" id="cd01583">
    <property type="entry name" value="IPMI"/>
    <property type="match status" value="1"/>
</dbReference>
<comment type="similarity">
    <text evidence="13">Belongs to the aconitase/IPM isomerase family. LeuC type 1 subfamily.</text>
</comment>
<proteinExistence type="inferred from homology"/>
<dbReference type="PANTHER" id="PTHR43822:SF9">
    <property type="entry name" value="3-ISOPROPYLMALATE DEHYDRATASE"/>
    <property type="match status" value="1"/>
</dbReference>
<evidence type="ECO:0000256" key="4">
    <source>
        <dbReference type="ARBA" id="ARBA00022430"/>
    </source>
</evidence>
<dbReference type="NCBIfam" id="NF004016">
    <property type="entry name" value="PRK05478.1"/>
    <property type="match status" value="1"/>
</dbReference>
<dbReference type="GO" id="GO:0046872">
    <property type="term" value="F:metal ion binding"/>
    <property type="evidence" value="ECO:0007669"/>
    <property type="project" value="UniProtKB-KW"/>
</dbReference>
<dbReference type="SUPFAM" id="SSF53732">
    <property type="entry name" value="Aconitase iron-sulfur domain"/>
    <property type="match status" value="1"/>
</dbReference>
<comment type="function">
    <text evidence="2 13">Catalyzes the isomerization between 2-isopropylmalate and 3-isopropylmalate, via the formation of 2-isopropylmaleate.</text>
</comment>
<keyword evidence="7 13" id="KW-0479">Metal-binding</keyword>
<dbReference type="InterPro" id="IPR015931">
    <property type="entry name" value="Acnase/IPM_dHydase_lsu_aba_1/3"/>
</dbReference>
<dbReference type="FunFam" id="3.30.499.10:FF:000007">
    <property type="entry name" value="3-isopropylmalate dehydratase large subunit"/>
    <property type="match status" value="1"/>
</dbReference>
<keyword evidence="16" id="KW-1185">Reference proteome</keyword>
<evidence type="ECO:0000256" key="2">
    <source>
        <dbReference type="ARBA" id="ARBA00002695"/>
    </source>
</evidence>
<comment type="pathway">
    <text evidence="3 13">Amino-acid biosynthesis; L-leucine biosynthesis; L-leucine from 3-methyl-2-oxobutanoate: step 2/4.</text>
</comment>
<comment type="caution">
    <text evidence="15">The sequence shown here is derived from an EMBL/GenBank/DDBJ whole genome shotgun (WGS) entry which is preliminary data.</text>
</comment>
<evidence type="ECO:0000256" key="7">
    <source>
        <dbReference type="ARBA" id="ARBA00022723"/>
    </source>
</evidence>
<evidence type="ECO:0000256" key="8">
    <source>
        <dbReference type="ARBA" id="ARBA00023004"/>
    </source>
</evidence>
<dbReference type="Gene3D" id="3.30.499.10">
    <property type="entry name" value="Aconitase, domain 3"/>
    <property type="match status" value="2"/>
</dbReference>
<evidence type="ECO:0000256" key="12">
    <source>
        <dbReference type="ARBA" id="ARBA00023501"/>
    </source>
</evidence>
<dbReference type="NCBIfam" id="NF009116">
    <property type="entry name" value="PRK12466.1"/>
    <property type="match status" value="1"/>
</dbReference>
<name>A0A4Y8LGV8_9BACL</name>
<evidence type="ECO:0000256" key="13">
    <source>
        <dbReference type="HAMAP-Rule" id="MF_01026"/>
    </source>
</evidence>
<evidence type="ECO:0000313" key="16">
    <source>
        <dbReference type="Proteomes" id="UP000297776"/>
    </source>
</evidence>
<dbReference type="InterPro" id="IPR036008">
    <property type="entry name" value="Aconitase_4Fe-4S_dom"/>
</dbReference>
<dbReference type="EC" id="4.2.1.33" evidence="13"/>
<dbReference type="AlphaFoldDB" id="A0A4Y8LGV8"/>
<dbReference type="RefSeq" id="WP_134382097.1">
    <property type="nucleotide sequence ID" value="NZ_SORX01000007.1"/>
</dbReference>
<feature type="binding site" evidence="13">
    <location>
        <position position="405"/>
    </location>
    <ligand>
        <name>[4Fe-4S] cluster</name>
        <dbReference type="ChEBI" id="CHEBI:49883"/>
    </ligand>
</feature>
<evidence type="ECO:0000256" key="3">
    <source>
        <dbReference type="ARBA" id="ARBA00004729"/>
    </source>
</evidence>
<dbReference type="Pfam" id="PF00330">
    <property type="entry name" value="Aconitase"/>
    <property type="match status" value="1"/>
</dbReference>
<keyword evidence="4 13" id="KW-0432">Leucine biosynthesis</keyword>
<feature type="domain" description="Aconitase/3-isopropylmalate dehydratase large subunit alpha/beta/alpha" evidence="14">
    <location>
        <begin position="7"/>
        <end position="455"/>
    </location>
</feature>
<evidence type="ECO:0000313" key="15">
    <source>
        <dbReference type="EMBL" id="TFE00281.1"/>
    </source>
</evidence>
<dbReference type="InterPro" id="IPR018136">
    <property type="entry name" value="Aconitase_4Fe-4S_BS"/>
</dbReference>
<sequence length="467" mass="51309">MAKTIIEKVWNDHIVHEEQKKPDLLYIDLHLIHEVTSPQAFEGLRLKNRKVRRPDLSFATMDHNVPTKNREVIKDPVSQQQMNTLADNCKEFGIPLAHMHHPDQGIVHVIGPELGLTQPGKTIVCGDSHTSTHGAFGALAFGIGTSEVEHVLSTQTLWQSKPKTMEIKVEGELGFGVTAKDVILAIISKFGVDAGTGYIVEYTGDAIRKMSMEERMTVCNMSIEAGARAGLISPDEKTAEFLKNRAHVPAEQYEELKKKWLSYASEEGAVYDRTLTIHTDEIEPFVTWGTNPSMGSGISASVPRSEDFAQPAKQEELKQALEYMDLSEGMPITDIEIQHVFIGSCTNSRIGDLRAAAKVIEGKKVHENVTAIVVPGSFTVKMKAEEEGLDQVFKDAGFEWRESGCSMCLAMNDDIVPAGERCASTSNRNFEGRQGAGSRTHLVSPAMAAAAAVEGKFTDVRKLQVHA</sequence>
<dbReference type="PROSITE" id="PS01244">
    <property type="entry name" value="ACONITASE_2"/>
    <property type="match status" value="1"/>
</dbReference>
<dbReference type="NCBIfam" id="TIGR00170">
    <property type="entry name" value="leuC"/>
    <property type="match status" value="1"/>
</dbReference>
<reference evidence="15 16" key="1">
    <citation type="submission" date="2019-03" db="EMBL/GenBank/DDBJ databases">
        <authorList>
            <person name="Yang Y."/>
        </authorList>
    </citation>
    <scope>NUCLEOTIDE SEQUENCE [LARGE SCALE GENOMIC DNA]</scope>
    <source>
        <strain evidence="15 16">ASL-1</strain>
    </source>
</reference>
<dbReference type="InterPro" id="IPR050067">
    <property type="entry name" value="IPM_dehydratase_rel_enz"/>
</dbReference>
<dbReference type="InterPro" id="IPR004430">
    <property type="entry name" value="3-IsopropMal_deHydase_lsu"/>
</dbReference>
<comment type="subunit">
    <text evidence="13">Heterodimer of LeuC and LeuD.</text>
</comment>
<keyword evidence="9 13" id="KW-0411">Iron-sulfur</keyword>
<dbReference type="UniPathway" id="UPA00048">
    <property type="reaction ID" value="UER00071"/>
</dbReference>
<dbReference type="PRINTS" id="PR00415">
    <property type="entry name" value="ACONITASE"/>
</dbReference>
<evidence type="ECO:0000256" key="5">
    <source>
        <dbReference type="ARBA" id="ARBA00022485"/>
    </source>
</evidence>
<dbReference type="Proteomes" id="UP000297776">
    <property type="component" value="Unassembled WGS sequence"/>
</dbReference>
<dbReference type="PROSITE" id="PS00450">
    <property type="entry name" value="ACONITASE_1"/>
    <property type="match status" value="1"/>
</dbReference>
<protein>
    <recommendedName>
        <fullName evidence="13">3-isopropylmalate dehydratase large subunit</fullName>
        <ecNumber evidence="13">4.2.1.33</ecNumber>
    </recommendedName>
    <alternativeName>
        <fullName evidence="13">Alpha-IPM isomerase</fullName>
        <shortName evidence="13">IPMI</shortName>
    </alternativeName>
    <alternativeName>
        <fullName evidence="13">Isopropylmalate isomerase</fullName>
    </alternativeName>
</protein>
<keyword evidence="5 13" id="KW-0004">4Fe-4S</keyword>
<keyword evidence="11 13" id="KW-0100">Branched-chain amino acid biosynthesis</keyword>
<evidence type="ECO:0000259" key="14">
    <source>
        <dbReference type="Pfam" id="PF00330"/>
    </source>
</evidence>
<feature type="binding site" evidence="13">
    <location>
        <position position="408"/>
    </location>
    <ligand>
        <name>[4Fe-4S] cluster</name>
        <dbReference type="ChEBI" id="CHEBI:49883"/>
    </ligand>
</feature>
<comment type="catalytic activity">
    <reaction evidence="1 13">
        <text>(2R,3S)-3-isopropylmalate = (2S)-2-isopropylmalate</text>
        <dbReference type="Rhea" id="RHEA:32287"/>
        <dbReference type="ChEBI" id="CHEBI:1178"/>
        <dbReference type="ChEBI" id="CHEBI:35121"/>
        <dbReference type="EC" id="4.2.1.33"/>
    </reaction>
</comment>
<dbReference type="PANTHER" id="PTHR43822">
    <property type="entry name" value="HOMOACONITASE, MITOCHONDRIAL-RELATED"/>
    <property type="match status" value="1"/>
</dbReference>